<evidence type="ECO:0000259" key="4">
    <source>
        <dbReference type="PROSITE" id="PS50893"/>
    </source>
</evidence>
<dbReference type="Gene3D" id="3.40.50.300">
    <property type="entry name" value="P-loop containing nucleotide triphosphate hydrolases"/>
    <property type="match status" value="1"/>
</dbReference>
<comment type="caution">
    <text evidence="5">The sequence shown here is derived from an EMBL/GenBank/DDBJ whole genome shotgun (WGS) entry which is preliminary data.</text>
</comment>
<dbReference type="GO" id="GO:0005524">
    <property type="term" value="F:ATP binding"/>
    <property type="evidence" value="ECO:0007669"/>
    <property type="project" value="UniProtKB-KW"/>
</dbReference>
<keyword evidence="1" id="KW-0813">Transport</keyword>
<gene>
    <name evidence="5" type="ORF">ETD96_40065</name>
</gene>
<evidence type="ECO:0000313" key="6">
    <source>
        <dbReference type="Proteomes" id="UP000305238"/>
    </source>
</evidence>
<evidence type="ECO:0000256" key="1">
    <source>
        <dbReference type="ARBA" id="ARBA00022448"/>
    </source>
</evidence>
<sequence>MPPVDDVVHIERVSKTYGDENPVVALAGVDARFRRGTMTAVMGPSGSGKSTLLHCAAGLDRPSSGRVMIGDTDLSTMSEKELTMLRRSRIGFVFQAFNLIGALTVEQNVLLPSRLAGARPDPAWVTEVIERVGLAHRLGHRPAELSGGQQQRVAIARALVTRPEVIFCDEPTGALDTTTAAEVLALLGAAVEQSGQTIIMVTHDPVAASYANRVIVLADGKIVRDMPQPGAPRIAEELAMLGRRKPVAAREG</sequence>
<proteinExistence type="predicted"/>
<dbReference type="GO" id="GO:0098796">
    <property type="term" value="C:membrane protein complex"/>
    <property type="evidence" value="ECO:0007669"/>
    <property type="project" value="UniProtKB-ARBA"/>
</dbReference>
<keyword evidence="6" id="KW-1185">Reference proteome</keyword>
<dbReference type="InterPro" id="IPR027417">
    <property type="entry name" value="P-loop_NTPase"/>
</dbReference>
<dbReference type="InterPro" id="IPR015854">
    <property type="entry name" value="ABC_transpr_LolD-like"/>
</dbReference>
<dbReference type="SUPFAM" id="SSF52540">
    <property type="entry name" value="P-loop containing nucleoside triphosphate hydrolases"/>
    <property type="match status" value="1"/>
</dbReference>
<keyword evidence="2" id="KW-0547">Nucleotide-binding</keyword>
<dbReference type="PROSITE" id="PS50893">
    <property type="entry name" value="ABC_TRANSPORTER_2"/>
    <property type="match status" value="1"/>
</dbReference>
<feature type="domain" description="ABC transporter" evidence="4">
    <location>
        <begin position="8"/>
        <end position="244"/>
    </location>
</feature>
<evidence type="ECO:0000256" key="2">
    <source>
        <dbReference type="ARBA" id="ARBA00022741"/>
    </source>
</evidence>
<dbReference type="AlphaFoldDB" id="A0A5S4G3H5"/>
<organism evidence="5 6">
    <name type="scientific">Actinomadura geliboluensis</name>
    <dbReference type="NCBI Taxonomy" id="882440"/>
    <lineage>
        <taxon>Bacteria</taxon>
        <taxon>Bacillati</taxon>
        <taxon>Actinomycetota</taxon>
        <taxon>Actinomycetes</taxon>
        <taxon>Streptosporangiales</taxon>
        <taxon>Thermomonosporaceae</taxon>
        <taxon>Actinomadura</taxon>
    </lineage>
</organism>
<dbReference type="PROSITE" id="PS00211">
    <property type="entry name" value="ABC_TRANSPORTER_1"/>
    <property type="match status" value="1"/>
</dbReference>
<reference evidence="5 6" key="1">
    <citation type="submission" date="2019-05" db="EMBL/GenBank/DDBJ databases">
        <title>Draft genome sequence of Actinomadura geliboluensis A8036.</title>
        <authorList>
            <person name="Saricaoglu S."/>
            <person name="Isik K."/>
        </authorList>
    </citation>
    <scope>NUCLEOTIDE SEQUENCE [LARGE SCALE GENOMIC DNA]</scope>
    <source>
        <strain evidence="5 6">A8036</strain>
    </source>
</reference>
<dbReference type="InterPro" id="IPR017871">
    <property type="entry name" value="ABC_transporter-like_CS"/>
</dbReference>
<name>A0A5S4G3H5_9ACTN</name>
<dbReference type="GO" id="GO:0016887">
    <property type="term" value="F:ATP hydrolysis activity"/>
    <property type="evidence" value="ECO:0007669"/>
    <property type="project" value="InterPro"/>
</dbReference>
<dbReference type="PANTHER" id="PTHR24220">
    <property type="entry name" value="IMPORT ATP-BINDING PROTEIN"/>
    <property type="match status" value="1"/>
</dbReference>
<dbReference type="Proteomes" id="UP000305238">
    <property type="component" value="Unassembled WGS sequence"/>
</dbReference>
<dbReference type="InterPro" id="IPR017911">
    <property type="entry name" value="MacB-like_ATP-bd"/>
</dbReference>
<dbReference type="FunFam" id="3.40.50.300:FF:000032">
    <property type="entry name" value="Export ABC transporter ATP-binding protein"/>
    <property type="match status" value="1"/>
</dbReference>
<protein>
    <submittedName>
        <fullName evidence="5">ABC transporter ATP-binding protein</fullName>
    </submittedName>
</protein>
<dbReference type="GO" id="GO:0022857">
    <property type="term" value="F:transmembrane transporter activity"/>
    <property type="evidence" value="ECO:0007669"/>
    <property type="project" value="UniProtKB-ARBA"/>
</dbReference>
<dbReference type="InterPro" id="IPR003439">
    <property type="entry name" value="ABC_transporter-like_ATP-bd"/>
</dbReference>
<dbReference type="GO" id="GO:0005886">
    <property type="term" value="C:plasma membrane"/>
    <property type="evidence" value="ECO:0007669"/>
    <property type="project" value="TreeGrafter"/>
</dbReference>
<dbReference type="EMBL" id="VCKZ01000515">
    <property type="protein sequence ID" value="TMR27064.1"/>
    <property type="molecule type" value="Genomic_DNA"/>
</dbReference>
<dbReference type="Pfam" id="PF00005">
    <property type="entry name" value="ABC_tran"/>
    <property type="match status" value="1"/>
</dbReference>
<evidence type="ECO:0000256" key="3">
    <source>
        <dbReference type="ARBA" id="ARBA00022840"/>
    </source>
</evidence>
<keyword evidence="3 5" id="KW-0067">ATP-binding</keyword>
<dbReference type="SMART" id="SM00382">
    <property type="entry name" value="AAA"/>
    <property type="match status" value="1"/>
</dbReference>
<dbReference type="OrthoDB" id="3266715at2"/>
<evidence type="ECO:0000313" key="5">
    <source>
        <dbReference type="EMBL" id="TMR27064.1"/>
    </source>
</evidence>
<dbReference type="PANTHER" id="PTHR24220:SF685">
    <property type="entry name" value="ABC TRANSPORTER RELATED"/>
    <property type="match status" value="1"/>
</dbReference>
<dbReference type="InterPro" id="IPR003593">
    <property type="entry name" value="AAA+_ATPase"/>
</dbReference>
<dbReference type="CDD" id="cd03255">
    <property type="entry name" value="ABC_MJ0796_LolCDE_FtsE"/>
    <property type="match status" value="1"/>
</dbReference>
<accession>A0A5S4G3H5</accession>